<dbReference type="AlphaFoldDB" id="A0A560JCN5"/>
<proteinExistence type="predicted"/>
<feature type="transmembrane region" description="Helical" evidence="1">
    <location>
        <begin position="492"/>
        <end position="511"/>
    </location>
</feature>
<feature type="transmembrane region" description="Helical" evidence="1">
    <location>
        <begin position="432"/>
        <end position="453"/>
    </location>
</feature>
<feature type="transmembrane region" description="Helical" evidence="1">
    <location>
        <begin position="105"/>
        <end position="126"/>
    </location>
</feature>
<protein>
    <recommendedName>
        <fullName evidence="4">Dolichyl-phosphate-mannose-protein mannosyltransferase</fullName>
    </recommendedName>
</protein>
<feature type="transmembrane region" description="Helical" evidence="1">
    <location>
        <begin position="517"/>
        <end position="535"/>
    </location>
</feature>
<evidence type="ECO:0000313" key="2">
    <source>
        <dbReference type="EMBL" id="TWB68737.1"/>
    </source>
</evidence>
<dbReference type="EMBL" id="VITV01000010">
    <property type="protein sequence ID" value="TWB68737.1"/>
    <property type="molecule type" value="Genomic_DNA"/>
</dbReference>
<feature type="transmembrane region" description="Helical" evidence="1">
    <location>
        <begin position="256"/>
        <end position="273"/>
    </location>
</feature>
<reference evidence="2 3" key="1">
    <citation type="submission" date="2019-06" db="EMBL/GenBank/DDBJ databases">
        <title>Genomic Encyclopedia of Type Strains, Phase IV (KMG-V): Genome sequencing to study the core and pangenomes of soil and plant-associated prokaryotes.</title>
        <authorList>
            <person name="Whitman W."/>
        </authorList>
    </citation>
    <scope>NUCLEOTIDE SEQUENCE [LARGE SCALE GENOMIC DNA]</scope>
    <source>
        <strain evidence="2 3">BR 12005</strain>
    </source>
</reference>
<sequence length="576" mass="62200">MIDADWFSNVTFLVYFTFVILALTYLPWVAAVTGGGRWLKLPAERIVLGGVSYGVAGYVTFFAYFFSRAIGTTVTLIGATGFVAAAVCAWRAGWLRRERLTNDPALTALVLVGLFTLALSAAGLIYGGMGDVLRTAAVRFSHHLPIDNALPRLFEDGLYHNYIPRPLTGDWLTSDRPPLQTGLALEVAPLAVQAGWRHDMAYELASIGAQAFFLLGLAAYLAVWRLKDGAIAVGLVACAFSSVAIINGFFVWPKLIAAGFILMTAALLLSPYYHEIRASWRHGALVGATAALAMLSHGSTAFILLAVVVLFLAMGRIPTWRFILAGGVCFIALMLPWSLYQALVDPPGNRLLKYHLADVTQVDPRSTWETLRDVYGPLSWQQILHTKWINFQKIFDGMWDIPKWIGEAGGALLAGDSARYHSLSGGLRGGQFFLVSSVVSVFYLGLPAVLLAVRHQKDAARFVLVTGGVFLLTAVVWSLAMFKEGATIIHQGALAMPLMAIAAGAVGLYALSPWLAIIVTGAEIMVSVAIFGIGVPDDFLKEYHEPLINPGMAVVAALGTIGFILACRRLGRQLGT</sequence>
<feature type="transmembrane region" description="Helical" evidence="1">
    <location>
        <begin position="230"/>
        <end position="250"/>
    </location>
</feature>
<feature type="transmembrane region" description="Helical" evidence="1">
    <location>
        <begin position="46"/>
        <end position="66"/>
    </location>
</feature>
<keyword evidence="1" id="KW-0812">Transmembrane</keyword>
<keyword evidence="1" id="KW-1133">Transmembrane helix</keyword>
<feature type="transmembrane region" description="Helical" evidence="1">
    <location>
        <begin position="204"/>
        <end position="223"/>
    </location>
</feature>
<evidence type="ECO:0008006" key="4">
    <source>
        <dbReference type="Google" id="ProtNLM"/>
    </source>
</evidence>
<name>A0A560JCN5_9PROT</name>
<dbReference type="RefSeq" id="WP_145612974.1">
    <property type="nucleotide sequence ID" value="NZ_JARPAF010000001.1"/>
</dbReference>
<organism evidence="2 3">
    <name type="scientific">Nitrospirillum amazonense</name>
    <dbReference type="NCBI Taxonomy" id="28077"/>
    <lineage>
        <taxon>Bacteria</taxon>
        <taxon>Pseudomonadati</taxon>
        <taxon>Pseudomonadota</taxon>
        <taxon>Alphaproteobacteria</taxon>
        <taxon>Rhodospirillales</taxon>
        <taxon>Azospirillaceae</taxon>
        <taxon>Nitrospirillum</taxon>
    </lineage>
</organism>
<feature type="transmembrane region" description="Helical" evidence="1">
    <location>
        <begin position="320"/>
        <end position="340"/>
    </location>
</feature>
<gene>
    <name evidence="2" type="ORF">FBZ87_11046</name>
</gene>
<comment type="caution">
    <text evidence="2">The sequence shown here is derived from an EMBL/GenBank/DDBJ whole genome shotgun (WGS) entry which is preliminary data.</text>
</comment>
<accession>A0A560JCN5</accession>
<feature type="transmembrane region" description="Helical" evidence="1">
    <location>
        <begin position="459"/>
        <end position="480"/>
    </location>
</feature>
<evidence type="ECO:0000256" key="1">
    <source>
        <dbReference type="SAM" id="Phobius"/>
    </source>
</evidence>
<dbReference type="Proteomes" id="UP000320516">
    <property type="component" value="Unassembled WGS sequence"/>
</dbReference>
<feature type="transmembrane region" description="Helical" evidence="1">
    <location>
        <begin position="12"/>
        <end position="34"/>
    </location>
</feature>
<keyword evidence="1" id="KW-0472">Membrane</keyword>
<evidence type="ECO:0000313" key="3">
    <source>
        <dbReference type="Proteomes" id="UP000320516"/>
    </source>
</evidence>
<feature type="transmembrane region" description="Helical" evidence="1">
    <location>
        <begin position="547"/>
        <end position="566"/>
    </location>
</feature>
<feature type="transmembrane region" description="Helical" evidence="1">
    <location>
        <begin position="285"/>
        <end position="314"/>
    </location>
</feature>
<feature type="transmembrane region" description="Helical" evidence="1">
    <location>
        <begin position="72"/>
        <end position="93"/>
    </location>
</feature>